<organism evidence="3">
    <name type="scientific">Amphimedon queenslandica</name>
    <name type="common">Sponge</name>
    <dbReference type="NCBI Taxonomy" id="400682"/>
    <lineage>
        <taxon>Eukaryota</taxon>
        <taxon>Metazoa</taxon>
        <taxon>Porifera</taxon>
        <taxon>Demospongiae</taxon>
        <taxon>Heteroscleromorpha</taxon>
        <taxon>Haplosclerida</taxon>
        <taxon>Niphatidae</taxon>
        <taxon>Amphimedon</taxon>
    </lineage>
</organism>
<protein>
    <recommendedName>
        <fullName evidence="2">Roadblock/LAMTOR2 domain-containing protein</fullName>
    </recommendedName>
</protein>
<dbReference type="AlphaFoldDB" id="A0A1X7V4Z0"/>
<reference evidence="3" key="2">
    <citation type="submission" date="2017-05" db="UniProtKB">
        <authorList>
            <consortium name="EnsemblMetazoa"/>
        </authorList>
    </citation>
    <scope>IDENTIFICATION</scope>
</reference>
<gene>
    <name evidence="3" type="primary">100635560</name>
</gene>
<dbReference type="Pfam" id="PF03259">
    <property type="entry name" value="Robl_LC7"/>
    <property type="match status" value="1"/>
</dbReference>
<sequence length="104" mass="11748">MASEETERQIEHLRTRKGVKCVIVMNLQGELVTTSVNEKSLDDEAVEAYHRLAYQILSGLKASIKQYSAQENLQYTRVRLKDSEVVIVPEEKFVVAVIQDPTAA</sequence>
<dbReference type="PANTHER" id="PTHR10779">
    <property type="entry name" value="DYNEIN LIGHT CHAIN ROADBLOCK"/>
    <property type="match status" value="1"/>
</dbReference>
<keyword evidence="4" id="KW-1185">Reference proteome</keyword>
<dbReference type="KEGG" id="aqu:100635560"/>
<comment type="similarity">
    <text evidence="1">Belongs to the GAMAD family.</text>
</comment>
<dbReference type="SMART" id="SM00960">
    <property type="entry name" value="Robl_LC7"/>
    <property type="match status" value="1"/>
</dbReference>
<reference evidence="4" key="1">
    <citation type="journal article" date="2010" name="Nature">
        <title>The Amphimedon queenslandica genome and the evolution of animal complexity.</title>
        <authorList>
            <person name="Srivastava M."/>
            <person name="Simakov O."/>
            <person name="Chapman J."/>
            <person name="Fahey B."/>
            <person name="Gauthier M.E."/>
            <person name="Mitros T."/>
            <person name="Richards G.S."/>
            <person name="Conaco C."/>
            <person name="Dacre M."/>
            <person name="Hellsten U."/>
            <person name="Larroux C."/>
            <person name="Putnam N.H."/>
            <person name="Stanke M."/>
            <person name="Adamska M."/>
            <person name="Darling A."/>
            <person name="Degnan S.M."/>
            <person name="Oakley T.H."/>
            <person name="Plachetzki D.C."/>
            <person name="Zhai Y."/>
            <person name="Adamski M."/>
            <person name="Calcino A."/>
            <person name="Cummins S.F."/>
            <person name="Goodstein D.M."/>
            <person name="Harris C."/>
            <person name="Jackson D.J."/>
            <person name="Leys S.P."/>
            <person name="Shu S."/>
            <person name="Woodcroft B.J."/>
            <person name="Vervoort M."/>
            <person name="Kosik K.S."/>
            <person name="Manning G."/>
            <person name="Degnan B.M."/>
            <person name="Rokhsar D.S."/>
        </authorList>
    </citation>
    <scope>NUCLEOTIDE SEQUENCE [LARGE SCALE GENOMIC DNA]</scope>
</reference>
<name>A0A1X7V4Z0_AMPQE</name>
<dbReference type="EnsemblMetazoa" id="XM_003385651.3">
    <property type="protein sequence ID" value="XP_003385699.1"/>
    <property type="gene ID" value="LOC100635560"/>
</dbReference>
<dbReference type="EnsemblMetazoa" id="Aqu2.1.34884_001">
    <property type="protein sequence ID" value="Aqu2.1.34884_001"/>
    <property type="gene ID" value="Aqu2.1.34884"/>
</dbReference>
<dbReference type="Proteomes" id="UP000007879">
    <property type="component" value="Unassembled WGS sequence"/>
</dbReference>
<evidence type="ECO:0000313" key="4">
    <source>
        <dbReference type="Proteomes" id="UP000007879"/>
    </source>
</evidence>
<dbReference type="InterPro" id="IPR004942">
    <property type="entry name" value="Roadblock/LAMTOR2_dom"/>
</dbReference>
<proteinExistence type="inferred from homology"/>
<feature type="domain" description="Roadblock/LAMTOR2" evidence="2">
    <location>
        <begin position="6"/>
        <end position="99"/>
    </location>
</feature>
<dbReference type="Gene3D" id="3.30.450.30">
    <property type="entry name" value="Dynein light chain 2a, cytoplasmic"/>
    <property type="match status" value="1"/>
</dbReference>
<evidence type="ECO:0000256" key="1">
    <source>
        <dbReference type="ARBA" id="ARBA00007191"/>
    </source>
</evidence>
<evidence type="ECO:0000259" key="2">
    <source>
        <dbReference type="SMART" id="SM00960"/>
    </source>
</evidence>
<dbReference type="STRING" id="400682.A0A1X7V4Z0"/>
<dbReference type="OrthoDB" id="9985637at2759"/>
<accession>A0A1X7V4Z0</accession>
<dbReference type="InParanoid" id="A0A1X7V4Z0"/>
<evidence type="ECO:0000313" key="3">
    <source>
        <dbReference type="EnsemblMetazoa" id="Aqu2.1.34884_001"/>
    </source>
</evidence>
<dbReference type="SUPFAM" id="SSF103196">
    <property type="entry name" value="Roadblock/LC7 domain"/>
    <property type="match status" value="1"/>
</dbReference>